<evidence type="ECO:0000256" key="1">
    <source>
        <dbReference type="ARBA" id="ARBA00004141"/>
    </source>
</evidence>
<dbReference type="InterPro" id="IPR043519">
    <property type="entry name" value="NT_sf"/>
</dbReference>
<dbReference type="Pfam" id="PF00858">
    <property type="entry name" value="ASC"/>
    <property type="match status" value="1"/>
</dbReference>
<protein>
    <recommendedName>
        <fullName evidence="13">YTH domain-containing protein</fullName>
    </recommendedName>
</protein>
<comment type="similarity">
    <text evidence="11">Belongs to the amiloride-sensitive sodium channel (TC 1.A.6) family.</text>
</comment>
<keyword evidence="9 11" id="KW-0739">Sodium transport</keyword>
<evidence type="ECO:0000313" key="15">
    <source>
        <dbReference type="Proteomes" id="UP001208570"/>
    </source>
</evidence>
<keyword evidence="4 11" id="KW-0812">Transmembrane</keyword>
<dbReference type="Gene3D" id="2.60.470.10">
    <property type="entry name" value="Acid-sensing ion channels like domains"/>
    <property type="match status" value="1"/>
</dbReference>
<sequence length="555" mass="62909">MACSDGEMLKLETVHYFVAKCKHISNLYEAMRTCVWACARRIHPPQPCQVLSEAFASGRAVLVFSVNNSHGWHGYAKMITCPNSESTNETETEITDDGKTAEEETTSESKQQWHKFRIDWQELCLKEHGDKPLPFSETSDLNLLDGTPLNKARNFQELDQETGTKLCTAISKHLQSLSKCKCFKESVKSKKGSEPFFTPTDVENANGMWRELLSRVQTLGTVMLACYFGSQRYNLHTASSDVDMFVVYAANTKDLLGIKKVSTSTIKSKETDDCDFTVHELSRYCQLLVDGDARCVETLFLHPSSVYQKHSKWEELLQWKSCFLTRQCVEKYTRDARGSKGLMLLDRLTGQQTTVTLTPKLSKLSYIIIRLLQDAREVCRGNLRVYREEGSPDQSLLLAIRMGQVEYNTIRNIISRLLTDIEAEKNNITEHMPIEELQKLVENWLLKLRYENLRDFTQMNSPFLGNCYTFNSKWQTTTTARYLTTMSGRRHGKSTGLEIGINLGQKGMFKPASGVAGAVVVLHSKGTMPFPEDYGTLLSPGLYNVIGIKLVRISL</sequence>
<accession>A0AAD9JHA6</accession>
<keyword evidence="8" id="KW-0472">Membrane</keyword>
<evidence type="ECO:0000256" key="7">
    <source>
        <dbReference type="ARBA" id="ARBA00023065"/>
    </source>
</evidence>
<dbReference type="PANTHER" id="PTHR34817:SF1">
    <property type="entry name" value="NUCLEOTIDYLTRANSFERASE"/>
    <property type="match status" value="1"/>
</dbReference>
<reference evidence="14" key="1">
    <citation type="journal article" date="2023" name="Mol. Biol. Evol.">
        <title>Third-Generation Sequencing Reveals the Adaptive Role of the Epigenome in Three Deep-Sea Polychaetes.</title>
        <authorList>
            <person name="Perez M."/>
            <person name="Aroh O."/>
            <person name="Sun Y."/>
            <person name="Lan Y."/>
            <person name="Juniper S.K."/>
            <person name="Young C.R."/>
            <person name="Angers B."/>
            <person name="Qian P.Y."/>
        </authorList>
    </citation>
    <scope>NUCLEOTIDE SEQUENCE</scope>
    <source>
        <strain evidence="14">P08H-3</strain>
    </source>
</reference>
<dbReference type="EMBL" id="JAODUP010000308">
    <property type="protein sequence ID" value="KAK2153087.1"/>
    <property type="molecule type" value="Genomic_DNA"/>
</dbReference>
<evidence type="ECO:0000256" key="4">
    <source>
        <dbReference type="ARBA" id="ARBA00022692"/>
    </source>
</evidence>
<proteinExistence type="inferred from homology"/>
<name>A0AAD9JHA6_9ANNE</name>
<evidence type="ECO:0000256" key="5">
    <source>
        <dbReference type="ARBA" id="ARBA00022989"/>
    </source>
</evidence>
<keyword evidence="2 11" id="KW-0813">Transport</keyword>
<dbReference type="InterPro" id="IPR001873">
    <property type="entry name" value="ENaC"/>
</dbReference>
<dbReference type="CDD" id="cd21134">
    <property type="entry name" value="YTH"/>
    <property type="match status" value="1"/>
</dbReference>
<dbReference type="InterPro" id="IPR007275">
    <property type="entry name" value="YTH_domain"/>
</dbReference>
<evidence type="ECO:0000256" key="12">
    <source>
        <dbReference type="SAM" id="MobiDB-lite"/>
    </source>
</evidence>
<dbReference type="Pfam" id="PF04146">
    <property type="entry name" value="YTH"/>
    <property type="match status" value="1"/>
</dbReference>
<dbReference type="Pfam" id="PF10127">
    <property type="entry name" value="RlaP"/>
    <property type="match status" value="1"/>
</dbReference>
<keyword evidence="3 11" id="KW-0894">Sodium channel</keyword>
<dbReference type="GO" id="GO:0016020">
    <property type="term" value="C:membrane"/>
    <property type="evidence" value="ECO:0007669"/>
    <property type="project" value="UniProtKB-SubCell"/>
</dbReference>
<feature type="domain" description="YTH" evidence="13">
    <location>
        <begin position="15"/>
        <end position="170"/>
    </location>
</feature>
<evidence type="ECO:0000256" key="8">
    <source>
        <dbReference type="ARBA" id="ARBA00023136"/>
    </source>
</evidence>
<dbReference type="GO" id="GO:0003723">
    <property type="term" value="F:RNA binding"/>
    <property type="evidence" value="ECO:0007669"/>
    <property type="project" value="InterPro"/>
</dbReference>
<evidence type="ECO:0000259" key="13">
    <source>
        <dbReference type="Pfam" id="PF04146"/>
    </source>
</evidence>
<evidence type="ECO:0000256" key="6">
    <source>
        <dbReference type="ARBA" id="ARBA00023053"/>
    </source>
</evidence>
<evidence type="ECO:0000256" key="11">
    <source>
        <dbReference type="RuleBase" id="RU000679"/>
    </source>
</evidence>
<evidence type="ECO:0000256" key="3">
    <source>
        <dbReference type="ARBA" id="ARBA00022461"/>
    </source>
</evidence>
<dbReference type="Proteomes" id="UP001208570">
    <property type="component" value="Unassembled WGS sequence"/>
</dbReference>
<dbReference type="GO" id="GO:0005272">
    <property type="term" value="F:sodium channel activity"/>
    <property type="evidence" value="ECO:0007669"/>
    <property type="project" value="UniProtKB-KW"/>
</dbReference>
<keyword evidence="10 11" id="KW-0407">Ion channel</keyword>
<dbReference type="InterPro" id="IPR018775">
    <property type="entry name" value="RlaP"/>
</dbReference>
<evidence type="ECO:0000256" key="10">
    <source>
        <dbReference type="ARBA" id="ARBA00023303"/>
    </source>
</evidence>
<comment type="caution">
    <text evidence="14">The sequence shown here is derived from an EMBL/GenBank/DDBJ whole genome shotgun (WGS) entry which is preliminary data.</text>
</comment>
<comment type="subcellular location">
    <subcellularLocation>
        <location evidence="1">Membrane</location>
        <topology evidence="1">Multi-pass membrane protein</topology>
    </subcellularLocation>
</comment>
<dbReference type="PANTHER" id="PTHR34817">
    <property type="entry name" value="NUCLEOTIDYLTRANSFERASE"/>
    <property type="match status" value="1"/>
</dbReference>
<keyword evidence="6" id="KW-0915">Sodium</keyword>
<dbReference type="AlphaFoldDB" id="A0AAD9JHA6"/>
<evidence type="ECO:0000313" key="14">
    <source>
        <dbReference type="EMBL" id="KAK2153087.1"/>
    </source>
</evidence>
<organism evidence="14 15">
    <name type="scientific">Paralvinella palmiformis</name>
    <dbReference type="NCBI Taxonomy" id="53620"/>
    <lineage>
        <taxon>Eukaryota</taxon>
        <taxon>Metazoa</taxon>
        <taxon>Spiralia</taxon>
        <taxon>Lophotrochozoa</taxon>
        <taxon>Annelida</taxon>
        <taxon>Polychaeta</taxon>
        <taxon>Sedentaria</taxon>
        <taxon>Canalipalpata</taxon>
        <taxon>Terebellida</taxon>
        <taxon>Terebelliformia</taxon>
        <taxon>Alvinellidae</taxon>
        <taxon>Paralvinella</taxon>
    </lineage>
</organism>
<gene>
    <name evidence="14" type="ORF">LSH36_308g03004</name>
</gene>
<feature type="region of interest" description="Disordered" evidence="12">
    <location>
        <begin position="83"/>
        <end position="110"/>
    </location>
</feature>
<evidence type="ECO:0000256" key="9">
    <source>
        <dbReference type="ARBA" id="ARBA00023201"/>
    </source>
</evidence>
<dbReference type="SUPFAM" id="SSF81301">
    <property type="entry name" value="Nucleotidyltransferase"/>
    <property type="match status" value="1"/>
</dbReference>
<dbReference type="PRINTS" id="PR01078">
    <property type="entry name" value="AMINACHANNEL"/>
</dbReference>
<evidence type="ECO:0000256" key="2">
    <source>
        <dbReference type="ARBA" id="ARBA00022448"/>
    </source>
</evidence>
<keyword evidence="5" id="KW-1133">Transmembrane helix</keyword>
<keyword evidence="7 11" id="KW-0406">Ion transport</keyword>
<dbReference type="Gene3D" id="3.10.590.10">
    <property type="entry name" value="ph1033 like domains"/>
    <property type="match status" value="1"/>
</dbReference>
<keyword evidence="15" id="KW-1185">Reference proteome</keyword>